<dbReference type="AlphaFoldDB" id="A0AAD8M1L5"/>
<evidence type="ECO:0000256" key="1">
    <source>
        <dbReference type="SAM" id="MobiDB-lite"/>
    </source>
</evidence>
<dbReference type="InterPro" id="IPR029480">
    <property type="entry name" value="Transpos_assoc"/>
</dbReference>
<evidence type="ECO:0000313" key="4">
    <source>
        <dbReference type="Proteomes" id="UP001237642"/>
    </source>
</evidence>
<comment type="caution">
    <text evidence="3">The sequence shown here is derived from an EMBL/GenBank/DDBJ whole genome shotgun (WGS) entry which is preliminary data.</text>
</comment>
<proteinExistence type="predicted"/>
<sequence>MEGDWIGLPRFSKEYVEGIKAFVENAFPLFSVGDEMKCPCKNCNDQNWHRQDVIYDHLICTGPSPLHVHWICEVSQKKAQGNSDFMESETGDGFGDKLEEMFNCVGKNFQNVEDEPNAEARKFSQHLEEGKQPLYPGCEKFSRLSFLIRLYHLKCIHGISNSGFGDLLLLIKDAFPQANVPLSFNAAKTIIKDLGLDYQKIHACPNSYKEKYVFCQILKNVKMPYGCASNVSRYVNEDERKIVGFLGSEEVNNNTDFGRCPKNVEYHIGTRRNKDGIFFQLEDFDWKACHTYNLFNSGNKEIETLLEDHRNLVAADATSKRYKRERTHSEDFWKWMATKLVSLRYFYEGVFSKTRYLGGRTFLVCRETVDLLSYTVMIENIKDHLKYTEIGGVYTWEEKSCVWKLLKTDADFFELVNACKHGGEIALYVDNVVDKTMEPMWPGVPFVVQRPRKNIVAAGNTETMKRAFVSSHQLQQQRNYKKIARSPQMQELRPEPVNTRPEPVNTRPEPVNTRGMTKRKLDLSKNTNVEQPMNPYELARLNRVQQNKEKFNELGLGKYASNPSQPSVEESKTKNKNGEEDDEYVPIEDEIETEDERIKSIKERISKPGPRTRSRANATDLGDKDMRNAIEKEGKQVDTAKILKPTCSKLLKAADNSVPSGSVAAYIALRERQKQNLEADPMIENDVGESSLQPVDEVVEAGPKKRRGRSKMLKVHARTVNEKVVIKVNKKGQPIGDRKLKAERTKEVDAGIYFAKYWSDGEVQSFAEDNKARRNSYVETHTLGPKSYAEVKNKLKNKDPNHASPSDARIMVAKYPPPSSMITLSLELQLHPSQGFTRFALCSPLDILNFHLPLLAKLST</sequence>
<feature type="compositionally biased region" description="Acidic residues" evidence="1">
    <location>
        <begin position="579"/>
        <end position="595"/>
    </location>
</feature>
<keyword evidence="4" id="KW-1185">Reference proteome</keyword>
<organism evidence="3 4">
    <name type="scientific">Heracleum sosnowskyi</name>
    <dbReference type="NCBI Taxonomy" id="360622"/>
    <lineage>
        <taxon>Eukaryota</taxon>
        <taxon>Viridiplantae</taxon>
        <taxon>Streptophyta</taxon>
        <taxon>Embryophyta</taxon>
        <taxon>Tracheophyta</taxon>
        <taxon>Spermatophyta</taxon>
        <taxon>Magnoliopsida</taxon>
        <taxon>eudicotyledons</taxon>
        <taxon>Gunneridae</taxon>
        <taxon>Pentapetalae</taxon>
        <taxon>asterids</taxon>
        <taxon>campanulids</taxon>
        <taxon>Apiales</taxon>
        <taxon>Apiaceae</taxon>
        <taxon>Apioideae</taxon>
        <taxon>apioid superclade</taxon>
        <taxon>Tordylieae</taxon>
        <taxon>Tordyliinae</taxon>
        <taxon>Heracleum</taxon>
    </lineage>
</organism>
<name>A0AAD8M1L5_9APIA</name>
<evidence type="ECO:0000313" key="3">
    <source>
        <dbReference type="EMBL" id="KAK1356103.1"/>
    </source>
</evidence>
<feature type="region of interest" description="Disordered" evidence="1">
    <location>
        <begin position="476"/>
        <end position="536"/>
    </location>
</feature>
<feature type="compositionally biased region" description="Basic and acidic residues" evidence="1">
    <location>
        <begin position="596"/>
        <end position="606"/>
    </location>
</feature>
<reference evidence="3" key="1">
    <citation type="submission" date="2023-02" db="EMBL/GenBank/DDBJ databases">
        <title>Genome of toxic invasive species Heracleum sosnowskyi carries increased number of genes despite the absence of recent whole-genome duplications.</title>
        <authorList>
            <person name="Schelkunov M."/>
            <person name="Shtratnikova V."/>
            <person name="Makarenko M."/>
            <person name="Klepikova A."/>
            <person name="Omelchenko D."/>
            <person name="Novikova G."/>
            <person name="Obukhova E."/>
            <person name="Bogdanov V."/>
            <person name="Penin A."/>
            <person name="Logacheva M."/>
        </authorList>
    </citation>
    <scope>NUCLEOTIDE SEQUENCE</scope>
    <source>
        <strain evidence="3">Hsosn_3</strain>
        <tissue evidence="3">Leaf</tissue>
    </source>
</reference>
<reference evidence="3" key="2">
    <citation type="submission" date="2023-05" db="EMBL/GenBank/DDBJ databases">
        <authorList>
            <person name="Schelkunov M.I."/>
        </authorList>
    </citation>
    <scope>NUCLEOTIDE SEQUENCE</scope>
    <source>
        <strain evidence="3">Hsosn_3</strain>
        <tissue evidence="3">Leaf</tissue>
    </source>
</reference>
<protein>
    <recommendedName>
        <fullName evidence="2">Transposase-associated domain-containing protein</fullName>
    </recommendedName>
</protein>
<evidence type="ECO:0000259" key="2">
    <source>
        <dbReference type="Pfam" id="PF13963"/>
    </source>
</evidence>
<feature type="region of interest" description="Disordered" evidence="1">
    <location>
        <begin position="553"/>
        <end position="626"/>
    </location>
</feature>
<feature type="domain" description="Transposase-associated" evidence="2">
    <location>
        <begin position="4"/>
        <end position="71"/>
    </location>
</feature>
<feature type="compositionally biased region" description="Basic and acidic residues" evidence="1">
    <location>
        <begin position="569"/>
        <end position="578"/>
    </location>
</feature>
<dbReference type="Proteomes" id="UP001237642">
    <property type="component" value="Unassembled WGS sequence"/>
</dbReference>
<dbReference type="EMBL" id="JAUIZM010000011">
    <property type="protein sequence ID" value="KAK1356103.1"/>
    <property type="molecule type" value="Genomic_DNA"/>
</dbReference>
<dbReference type="Pfam" id="PF13963">
    <property type="entry name" value="Transpos_assoc"/>
    <property type="match status" value="1"/>
</dbReference>
<accession>A0AAD8M1L5</accession>
<dbReference type="PANTHER" id="PTHR10775:SF182">
    <property type="entry name" value="TRANSPOSON, EN_SPM-LIKE, TRANSPOSASE-ASSOCIATED DOMAIN PROTEIN-RELATED"/>
    <property type="match status" value="1"/>
</dbReference>
<gene>
    <name evidence="3" type="ORF">POM88_049359</name>
</gene>
<dbReference type="PANTHER" id="PTHR10775">
    <property type="entry name" value="OS08G0208400 PROTEIN"/>
    <property type="match status" value="1"/>
</dbReference>